<dbReference type="Proteomes" id="UP000681794">
    <property type="component" value="Chromosome"/>
</dbReference>
<protein>
    <submittedName>
        <fullName evidence="1">Carbon-nitrogen hydrolase</fullName>
    </submittedName>
</protein>
<evidence type="ECO:0000313" key="1">
    <source>
        <dbReference type="EMBL" id="QWS33758.1"/>
    </source>
</evidence>
<sequence>MTAGGTGVARIRCDQLAPVLGDLEGNGRSILAAVEQAVADRVDVLVLPELATTGYVFRDADEAATVAVTADDPLFARVAGALDGTDTVVVVGFCERDGRLLRNSVAVVDRTGVRTVYRKTHLWDRETLVFTPGDAAPPVVDTAHGRIGVLVCYDMEFPEMPRMLALAGADLIAVPTNWPVGDHPERDRVAEVIAAQAAARTNGVFIACCDRAGTERGQDWNEASVIVDQFGWVAAETEVGAGATAITVDVFPALARDKSTSPHNDWIGDRRPELYDRKVPTA</sequence>
<evidence type="ECO:0000313" key="2">
    <source>
        <dbReference type="Proteomes" id="UP000681794"/>
    </source>
</evidence>
<proteinExistence type="predicted"/>
<keyword evidence="2" id="KW-1185">Reference proteome</keyword>
<accession>A0ACD1E4R2</accession>
<reference evidence="1" key="1">
    <citation type="submission" date="2021-06" db="EMBL/GenBank/DDBJ databases">
        <authorList>
            <person name="Ellington A.J."/>
            <person name="Bryan N.C."/>
            <person name="Christner B.C."/>
            <person name="Reisch C.R."/>
        </authorList>
    </citation>
    <scope>NUCLEOTIDE SEQUENCE</scope>
    <source>
        <strain evidence="1">L6-1</strain>
    </source>
</reference>
<gene>
    <name evidence="1" type="ORF">KM842_00590</name>
</gene>
<keyword evidence="1" id="KW-0378">Hydrolase</keyword>
<organism evidence="1 2">
    <name type="scientific">Curtobacterium aetherium</name>
    <dbReference type="NCBI Taxonomy" id="2841594"/>
    <lineage>
        <taxon>Bacteria</taxon>
        <taxon>Bacillati</taxon>
        <taxon>Actinomycetota</taxon>
        <taxon>Actinomycetes</taxon>
        <taxon>Micrococcales</taxon>
        <taxon>Microbacteriaceae</taxon>
        <taxon>Curtobacterium</taxon>
    </lineage>
</organism>
<dbReference type="EMBL" id="CP076544">
    <property type="protein sequence ID" value="QWS33758.1"/>
    <property type="molecule type" value="Genomic_DNA"/>
</dbReference>
<name>A0ACD1E4R2_9MICO</name>